<evidence type="ECO:0000313" key="1">
    <source>
        <dbReference type="EMBL" id="KPU61604.1"/>
    </source>
</evidence>
<protein>
    <submittedName>
        <fullName evidence="1">Uncharacterized protein</fullName>
    </submittedName>
</protein>
<sequence>MTAAPFMAPLYAGLFFWGFCLHIRCCGNGHLGFRSYSQPFQGVFFL</sequence>
<dbReference type="Proteomes" id="UP000050349">
    <property type="component" value="Unassembled WGS sequence"/>
</dbReference>
<evidence type="ECO:0000313" key="2">
    <source>
        <dbReference type="Proteomes" id="UP000050349"/>
    </source>
</evidence>
<comment type="caution">
    <text evidence="1">The sequence shown here is derived from an EMBL/GenBank/DDBJ whole genome shotgun (WGS) entry which is preliminary data.</text>
</comment>
<gene>
    <name evidence="1" type="ORF">AN403_5725</name>
</gene>
<dbReference type="AlphaFoldDB" id="A0A0P8X665"/>
<accession>A0A0P8X665</accession>
<organism evidence="1 2">
    <name type="scientific">Pseudomonas fluorescens</name>
    <dbReference type="NCBI Taxonomy" id="294"/>
    <lineage>
        <taxon>Bacteria</taxon>
        <taxon>Pseudomonadati</taxon>
        <taxon>Pseudomonadota</taxon>
        <taxon>Gammaproteobacteria</taxon>
        <taxon>Pseudomonadales</taxon>
        <taxon>Pseudomonadaceae</taxon>
        <taxon>Pseudomonas</taxon>
    </lineage>
</organism>
<dbReference type="EMBL" id="LJXB01000051">
    <property type="protein sequence ID" value="KPU61604.1"/>
    <property type="molecule type" value="Genomic_DNA"/>
</dbReference>
<proteinExistence type="predicted"/>
<reference evidence="1 2" key="1">
    <citation type="submission" date="2015-09" db="EMBL/GenBank/DDBJ databases">
        <authorList>
            <person name="Jackson K.R."/>
            <person name="Lunt B.L."/>
            <person name="Fisher J.N.B."/>
            <person name="Gardner A.V."/>
            <person name="Bailey M.E."/>
            <person name="Deus L.M."/>
            <person name="Earl A.S."/>
            <person name="Gibby P.D."/>
            <person name="Hartmann K.A."/>
            <person name="Liu J.E."/>
            <person name="Manci A.M."/>
            <person name="Nielsen D.A."/>
            <person name="Solomon M.B."/>
            <person name="Breakwell D.P."/>
            <person name="Burnett S.H."/>
            <person name="Grose J.H."/>
        </authorList>
    </citation>
    <scope>NUCLEOTIDE SEQUENCE [LARGE SCALE GENOMIC DNA]</scope>
    <source>
        <strain evidence="1 2">S613</strain>
    </source>
</reference>
<name>A0A0P8X665_PSEFL</name>
<dbReference type="PATRIC" id="fig|294.162.peg.607"/>